<name>A0A069DUX2_9HEMI</name>
<dbReference type="PANTHER" id="PTHR46029:SF7">
    <property type="entry name" value="C-TERMINAL-BINDING PROTEIN"/>
    <property type="match status" value="1"/>
</dbReference>
<feature type="region of interest" description="Disordered" evidence="6">
    <location>
        <begin position="406"/>
        <end position="462"/>
    </location>
</feature>
<proteinExistence type="evidence at transcript level"/>
<comment type="subcellular location">
    <subcellularLocation>
        <location evidence="1">Nucleus</location>
    </subcellularLocation>
</comment>
<dbReference type="FunFam" id="3.40.50.720:FF:000012">
    <property type="entry name" value="C-terminal-binding protein 2 isoform 1"/>
    <property type="match status" value="1"/>
</dbReference>
<dbReference type="InterPro" id="IPR006139">
    <property type="entry name" value="D-isomer_2_OHA_DH_cat_dom"/>
</dbReference>
<dbReference type="CDD" id="cd05299">
    <property type="entry name" value="CtBP_dh"/>
    <property type="match status" value="1"/>
</dbReference>
<dbReference type="GO" id="GO:0005634">
    <property type="term" value="C:nucleus"/>
    <property type="evidence" value="ECO:0007669"/>
    <property type="project" value="UniProtKB-SubCell"/>
</dbReference>
<dbReference type="SUPFAM" id="SSF51735">
    <property type="entry name" value="NAD(P)-binding Rossmann-fold domains"/>
    <property type="match status" value="1"/>
</dbReference>
<protein>
    <submittedName>
        <fullName evidence="9">Putative transcription factor ctbp</fullName>
    </submittedName>
</protein>
<dbReference type="PROSITE" id="PS00671">
    <property type="entry name" value="D_2_HYDROXYACID_DH_3"/>
    <property type="match status" value="1"/>
</dbReference>
<keyword evidence="3 5" id="KW-0560">Oxidoreductase</keyword>
<evidence type="ECO:0000256" key="3">
    <source>
        <dbReference type="ARBA" id="ARBA00023002"/>
    </source>
</evidence>
<dbReference type="InterPro" id="IPR043322">
    <property type="entry name" value="CtBP"/>
</dbReference>
<reference evidence="9" key="1">
    <citation type="journal article" date="2015" name="J. Med. Entomol.">
        <title>A Deep Insight Into the Sialotranscriptome of the Chagas Disease Vector, Panstrongylus megistus (Hemiptera: Heteroptera).</title>
        <authorList>
            <person name="Ribeiro J.M."/>
            <person name="Schwarz A."/>
            <person name="Francischetti I.M."/>
        </authorList>
    </citation>
    <scope>NUCLEOTIDE SEQUENCE</scope>
    <source>
        <tissue evidence="9">Salivary glands</tissue>
    </source>
</reference>
<dbReference type="SUPFAM" id="SSF52283">
    <property type="entry name" value="Formate/glycerate dehydrogenase catalytic domain-like"/>
    <property type="match status" value="2"/>
</dbReference>
<keyword evidence="4" id="KW-0539">Nucleus</keyword>
<evidence type="ECO:0000256" key="2">
    <source>
        <dbReference type="ARBA" id="ARBA00005854"/>
    </source>
</evidence>
<evidence type="ECO:0000256" key="5">
    <source>
        <dbReference type="RuleBase" id="RU003719"/>
    </source>
</evidence>
<dbReference type="InterPro" id="IPR029753">
    <property type="entry name" value="D-isomer_DH_CS"/>
</dbReference>
<dbReference type="Pfam" id="PF02826">
    <property type="entry name" value="2-Hacid_dh_C"/>
    <property type="match status" value="1"/>
</dbReference>
<dbReference type="GO" id="GO:0016616">
    <property type="term" value="F:oxidoreductase activity, acting on the CH-OH group of donors, NAD or NADP as acceptor"/>
    <property type="evidence" value="ECO:0007669"/>
    <property type="project" value="InterPro"/>
</dbReference>
<dbReference type="Gene3D" id="3.40.50.720">
    <property type="entry name" value="NAD(P)-binding Rossmann-like Domain"/>
    <property type="match status" value="2"/>
</dbReference>
<evidence type="ECO:0000259" key="8">
    <source>
        <dbReference type="Pfam" id="PF02826"/>
    </source>
</evidence>
<dbReference type="InterPro" id="IPR036291">
    <property type="entry name" value="NAD(P)-bd_dom_sf"/>
</dbReference>
<dbReference type="Pfam" id="PF00389">
    <property type="entry name" value="2-Hacid_dh"/>
    <property type="match status" value="1"/>
</dbReference>
<feature type="compositionally biased region" description="Pro residues" evidence="6">
    <location>
        <begin position="420"/>
        <end position="430"/>
    </location>
</feature>
<dbReference type="PROSITE" id="PS00065">
    <property type="entry name" value="D_2_HYDROXYACID_DH_1"/>
    <property type="match status" value="1"/>
</dbReference>
<dbReference type="GO" id="GO:0003713">
    <property type="term" value="F:transcription coactivator activity"/>
    <property type="evidence" value="ECO:0007669"/>
    <property type="project" value="TreeGrafter"/>
</dbReference>
<dbReference type="GO" id="GO:0140297">
    <property type="term" value="F:DNA-binding transcription factor binding"/>
    <property type="evidence" value="ECO:0007669"/>
    <property type="project" value="TreeGrafter"/>
</dbReference>
<sequence>MDKRKMLAKRPRLDSVRGPIANGPMQTRPLVALLDGRDCSIEMPILKDVATVAFCDAQSTSEIHEKVLNEAVGALMWHTIVLTKEDLEKFKTLRIIVRIGSGVDNIDVKAAGELGIAVCNVPGYGVEEVADTTLCLILNLYRRTYWLANMVREGKKFTGPEQVREAAQGCARIRGDTLGIVGLGRIGSAVALRAKAFGFNVIFYDPYLPDGIEKSLGLTRVYTLQDLLFQSDCVSLHCTLNEHNHHLINDFTIKQMRPGAFLVNTARGGLIDDEALATALKQGRIRAAALDVHESEPYNAFQGDQRPLKDAPNLLVTPHAAFYSDASCTELREMAASEIRRAIVGRVPDCLRNCVNKEYFPTVVTYPGVGSTALPPTAQPPLTDGINGGYYGSGGGVVASALPVQQAHSTTAHDSVPHSAPQPPPPPPSQPASQQQIPHNIPLSSADPTNHHAPKVEPSEVH</sequence>
<evidence type="ECO:0000256" key="6">
    <source>
        <dbReference type="SAM" id="MobiDB-lite"/>
    </source>
</evidence>
<dbReference type="AlphaFoldDB" id="A0A069DUX2"/>
<dbReference type="PANTHER" id="PTHR46029">
    <property type="entry name" value="C-TERMINAL-BINDING PROTEIN"/>
    <property type="match status" value="1"/>
</dbReference>
<dbReference type="EMBL" id="GBGD01001397">
    <property type="protein sequence ID" value="JAC87492.1"/>
    <property type="molecule type" value="mRNA"/>
</dbReference>
<dbReference type="InterPro" id="IPR029752">
    <property type="entry name" value="D-isomer_DH_CS1"/>
</dbReference>
<evidence type="ECO:0000256" key="1">
    <source>
        <dbReference type="ARBA" id="ARBA00004123"/>
    </source>
</evidence>
<dbReference type="GO" id="GO:0003714">
    <property type="term" value="F:transcription corepressor activity"/>
    <property type="evidence" value="ECO:0007669"/>
    <property type="project" value="InterPro"/>
</dbReference>
<dbReference type="GO" id="GO:0001221">
    <property type="term" value="F:transcription coregulator binding"/>
    <property type="evidence" value="ECO:0007669"/>
    <property type="project" value="TreeGrafter"/>
</dbReference>
<feature type="domain" description="D-isomer specific 2-hydroxyacid dehydrogenase NAD-binding" evidence="8">
    <location>
        <begin position="135"/>
        <end position="321"/>
    </location>
</feature>
<comment type="similarity">
    <text evidence="2 5">Belongs to the D-isomer specific 2-hydroxyacid dehydrogenase family.</text>
</comment>
<dbReference type="InterPro" id="IPR006140">
    <property type="entry name" value="D-isomer_DH_NAD-bd"/>
</dbReference>
<dbReference type="GO" id="GO:0006357">
    <property type="term" value="P:regulation of transcription by RNA polymerase II"/>
    <property type="evidence" value="ECO:0007669"/>
    <property type="project" value="TreeGrafter"/>
</dbReference>
<evidence type="ECO:0000256" key="4">
    <source>
        <dbReference type="ARBA" id="ARBA00023242"/>
    </source>
</evidence>
<dbReference type="InterPro" id="IPR051638">
    <property type="entry name" value="CTBP_dehydrogenase"/>
</dbReference>
<accession>A0A069DUX2</accession>
<organism evidence="9">
    <name type="scientific">Panstrongylus megistus</name>
    <dbReference type="NCBI Taxonomy" id="65343"/>
    <lineage>
        <taxon>Eukaryota</taxon>
        <taxon>Metazoa</taxon>
        <taxon>Ecdysozoa</taxon>
        <taxon>Arthropoda</taxon>
        <taxon>Hexapoda</taxon>
        <taxon>Insecta</taxon>
        <taxon>Pterygota</taxon>
        <taxon>Neoptera</taxon>
        <taxon>Paraneoptera</taxon>
        <taxon>Hemiptera</taxon>
        <taxon>Heteroptera</taxon>
        <taxon>Panheteroptera</taxon>
        <taxon>Cimicomorpha</taxon>
        <taxon>Reduviidae</taxon>
        <taxon>Triatominae</taxon>
        <taxon>Panstrongylus</taxon>
    </lineage>
</organism>
<dbReference type="GO" id="GO:0051287">
    <property type="term" value="F:NAD binding"/>
    <property type="evidence" value="ECO:0007669"/>
    <property type="project" value="InterPro"/>
</dbReference>
<evidence type="ECO:0000259" key="7">
    <source>
        <dbReference type="Pfam" id="PF00389"/>
    </source>
</evidence>
<feature type="domain" description="D-isomer specific 2-hydroxyacid dehydrogenase catalytic" evidence="7">
    <location>
        <begin position="39"/>
        <end position="356"/>
    </location>
</feature>
<evidence type="ECO:0000313" key="9">
    <source>
        <dbReference type="EMBL" id="JAC87492.1"/>
    </source>
</evidence>